<evidence type="ECO:0000256" key="5">
    <source>
        <dbReference type="ARBA" id="ARBA00022618"/>
    </source>
</evidence>
<name>A0A4Q7NH60_9ACTN</name>
<keyword evidence="5" id="KW-0132">Cell division</keyword>
<protein>
    <recommendedName>
        <fullName evidence="3">Cell wall synthesis protein Wag31</fullName>
    </recommendedName>
    <alternativeName>
        <fullName evidence="8">Antigen 84</fullName>
    </alternativeName>
</protein>
<reference evidence="10 11" key="1">
    <citation type="submission" date="2019-02" db="EMBL/GenBank/DDBJ databases">
        <title>Genomic Encyclopedia of Type Strains, Phase IV (KMG-IV): sequencing the most valuable type-strain genomes for metagenomic binning, comparative biology and taxonomic classification.</title>
        <authorList>
            <person name="Goeker M."/>
        </authorList>
    </citation>
    <scope>NUCLEOTIDE SEQUENCE [LARGE SCALE GENOMIC DNA]</scope>
    <source>
        <strain evidence="10 11">DSM 45622</strain>
    </source>
</reference>
<keyword evidence="11" id="KW-1185">Reference proteome</keyword>
<evidence type="ECO:0000256" key="7">
    <source>
        <dbReference type="ARBA" id="ARBA00023306"/>
    </source>
</evidence>
<dbReference type="GO" id="GO:0051301">
    <property type="term" value="P:cell division"/>
    <property type="evidence" value="ECO:0007669"/>
    <property type="project" value="UniProtKB-KW"/>
</dbReference>
<evidence type="ECO:0000256" key="8">
    <source>
        <dbReference type="ARBA" id="ARBA00031737"/>
    </source>
</evidence>
<sequence length="272" mass="28646">MTTTDPEAGGFRTGRITPSDVRNVLFSRAGIGRHGYDEIEVDIFLERVEHELFRLVGEKGELRDEADRLRRRLAGSDGDGGGAEASAQAVRVLSAAQQTADQYVAEAELYAKRLSVETRVACERMIDEARARAQQILDDAERIAGDAGGTAEGAGARVLGGQQAPAALPPGSGATSAAARQELEQQVAYLQAFGRACRTQLRAYLEALLHDVEDEWGRAHPEVLGSMAARTPGGGPVGSALLPVGDPLAGAPAGDGGRTIELDGEPHARTGR</sequence>
<organism evidence="10 11">
    <name type="scientific">Motilibacter rhizosphaerae</name>
    <dbReference type="NCBI Taxonomy" id="598652"/>
    <lineage>
        <taxon>Bacteria</taxon>
        <taxon>Bacillati</taxon>
        <taxon>Actinomycetota</taxon>
        <taxon>Actinomycetes</taxon>
        <taxon>Motilibacterales</taxon>
        <taxon>Motilibacteraceae</taxon>
        <taxon>Motilibacter</taxon>
    </lineage>
</organism>
<evidence type="ECO:0000313" key="10">
    <source>
        <dbReference type="EMBL" id="RZS82786.1"/>
    </source>
</evidence>
<evidence type="ECO:0000256" key="3">
    <source>
        <dbReference type="ARBA" id="ARBA00018787"/>
    </source>
</evidence>
<dbReference type="InterPro" id="IPR019933">
    <property type="entry name" value="DivIVA_domain"/>
</dbReference>
<dbReference type="InterPro" id="IPR007793">
    <property type="entry name" value="DivIVA_fam"/>
</dbReference>
<dbReference type="Pfam" id="PF05103">
    <property type="entry name" value="DivIVA"/>
    <property type="match status" value="1"/>
</dbReference>
<dbReference type="RefSeq" id="WP_130493929.1">
    <property type="nucleotide sequence ID" value="NZ_SGXD01000004.1"/>
</dbReference>
<dbReference type="OrthoDB" id="4210347at2"/>
<dbReference type="EMBL" id="SGXD01000004">
    <property type="protein sequence ID" value="RZS82786.1"/>
    <property type="molecule type" value="Genomic_DNA"/>
</dbReference>
<feature type="compositionally biased region" description="Basic and acidic residues" evidence="9">
    <location>
        <begin position="258"/>
        <end position="272"/>
    </location>
</feature>
<dbReference type="NCBIfam" id="TIGR03544">
    <property type="entry name" value="DivI1A_domain"/>
    <property type="match status" value="1"/>
</dbReference>
<evidence type="ECO:0000256" key="4">
    <source>
        <dbReference type="ARBA" id="ARBA00022490"/>
    </source>
</evidence>
<keyword evidence="4" id="KW-0963">Cytoplasm</keyword>
<proteinExistence type="inferred from homology"/>
<dbReference type="PANTHER" id="PTHR35794:SF2">
    <property type="entry name" value="CELL DIVISION PROTEIN DIVIVA"/>
    <property type="match status" value="1"/>
</dbReference>
<evidence type="ECO:0000256" key="6">
    <source>
        <dbReference type="ARBA" id="ARBA00023054"/>
    </source>
</evidence>
<evidence type="ECO:0000256" key="9">
    <source>
        <dbReference type="SAM" id="MobiDB-lite"/>
    </source>
</evidence>
<evidence type="ECO:0000313" key="11">
    <source>
        <dbReference type="Proteomes" id="UP000293638"/>
    </source>
</evidence>
<feature type="region of interest" description="Disordered" evidence="9">
    <location>
        <begin position="250"/>
        <end position="272"/>
    </location>
</feature>
<keyword evidence="6" id="KW-0175">Coiled coil</keyword>
<comment type="subcellular location">
    <subcellularLocation>
        <location evidence="1">Cytoplasm</location>
    </subcellularLocation>
</comment>
<accession>A0A4Q7NH60</accession>
<evidence type="ECO:0000256" key="1">
    <source>
        <dbReference type="ARBA" id="ARBA00004496"/>
    </source>
</evidence>
<evidence type="ECO:0000256" key="2">
    <source>
        <dbReference type="ARBA" id="ARBA00009008"/>
    </source>
</evidence>
<dbReference type="Gene3D" id="6.10.250.660">
    <property type="match status" value="1"/>
</dbReference>
<comment type="similarity">
    <text evidence="2">Belongs to the DivIVA family.</text>
</comment>
<dbReference type="PANTHER" id="PTHR35794">
    <property type="entry name" value="CELL DIVISION PROTEIN DIVIVA"/>
    <property type="match status" value="1"/>
</dbReference>
<gene>
    <name evidence="10" type="ORF">EV189_3181</name>
</gene>
<dbReference type="Proteomes" id="UP000293638">
    <property type="component" value="Unassembled WGS sequence"/>
</dbReference>
<keyword evidence="7" id="KW-0131">Cell cycle</keyword>
<dbReference type="AlphaFoldDB" id="A0A4Q7NH60"/>
<dbReference type="GO" id="GO:0005737">
    <property type="term" value="C:cytoplasm"/>
    <property type="evidence" value="ECO:0007669"/>
    <property type="project" value="UniProtKB-SubCell"/>
</dbReference>
<comment type="caution">
    <text evidence="10">The sequence shown here is derived from an EMBL/GenBank/DDBJ whole genome shotgun (WGS) entry which is preliminary data.</text>
</comment>